<dbReference type="EMBL" id="CAJOBJ010007629">
    <property type="protein sequence ID" value="CAF4091058.1"/>
    <property type="molecule type" value="Genomic_DNA"/>
</dbReference>
<evidence type="ECO:0000313" key="2">
    <source>
        <dbReference type="EMBL" id="CAF1670424.1"/>
    </source>
</evidence>
<evidence type="ECO:0000313" key="12">
    <source>
        <dbReference type="Proteomes" id="UP000663866"/>
    </source>
</evidence>
<dbReference type="Proteomes" id="UP000663855">
    <property type="component" value="Unassembled WGS sequence"/>
</dbReference>
<evidence type="ECO:0000313" key="1">
    <source>
        <dbReference type="EMBL" id="CAF1208994.1"/>
    </source>
</evidence>
<dbReference type="Proteomes" id="UP000663824">
    <property type="component" value="Unassembled WGS sequence"/>
</dbReference>
<evidence type="ECO:0000313" key="9">
    <source>
        <dbReference type="EMBL" id="CAF4015781.1"/>
    </source>
</evidence>
<dbReference type="EMBL" id="CAJNRE010008018">
    <property type="protein sequence ID" value="CAF2069697.1"/>
    <property type="molecule type" value="Genomic_DNA"/>
</dbReference>
<dbReference type="Proteomes" id="UP000676336">
    <property type="component" value="Unassembled WGS sequence"/>
</dbReference>
<dbReference type="EMBL" id="CAJOBG010000673">
    <property type="protein sequence ID" value="CAF3843687.1"/>
    <property type="molecule type" value="Genomic_DNA"/>
</dbReference>
<dbReference type="AlphaFoldDB" id="A0A819EPD3"/>
<dbReference type="Proteomes" id="UP000681720">
    <property type="component" value="Unassembled WGS sequence"/>
</dbReference>
<evidence type="ECO:0000313" key="7">
    <source>
        <dbReference type="EMBL" id="CAF3843687.1"/>
    </source>
</evidence>
<evidence type="ECO:0000313" key="11">
    <source>
        <dbReference type="Proteomes" id="UP000663842"/>
    </source>
</evidence>
<dbReference type="Proteomes" id="UP000681967">
    <property type="component" value="Unassembled WGS sequence"/>
</dbReference>
<dbReference type="EMBL" id="CAJOBI010000396">
    <property type="protein sequence ID" value="CAF3819814.1"/>
    <property type="molecule type" value="Genomic_DNA"/>
</dbReference>
<dbReference type="Proteomes" id="UP000663834">
    <property type="component" value="Unassembled WGS sequence"/>
</dbReference>
<evidence type="ECO:0000313" key="3">
    <source>
        <dbReference type="EMBL" id="CAF2046746.1"/>
    </source>
</evidence>
<proteinExistence type="predicted"/>
<reference evidence="8" key="1">
    <citation type="submission" date="2021-02" db="EMBL/GenBank/DDBJ databases">
        <authorList>
            <person name="Nowell W R."/>
        </authorList>
    </citation>
    <scope>NUCLEOTIDE SEQUENCE</scope>
</reference>
<dbReference type="EMBL" id="CAJNOV010005381">
    <property type="protein sequence ID" value="CAF1208994.1"/>
    <property type="molecule type" value="Genomic_DNA"/>
</dbReference>
<dbReference type="EMBL" id="CAJNRG010010583">
    <property type="protein sequence ID" value="CAF2123850.1"/>
    <property type="molecule type" value="Genomic_DNA"/>
</dbReference>
<gene>
    <name evidence="9" type="ORF">BYL167_LOCUS14486</name>
    <name evidence="1" type="ORF">CJN711_LOCUS12421</name>
    <name evidence="10" type="ORF">GIL414_LOCUS16607</name>
    <name evidence="2" type="ORF">KQP761_LOCUS34138</name>
    <name evidence="4" type="ORF">MBJ925_LOCUS16474</name>
    <name evidence="7" type="ORF">OVN521_LOCUS6416</name>
    <name evidence="6" type="ORF">SMN809_LOCUS2220</name>
    <name evidence="8" type="ORF">UXM345_LOCUS8010</name>
    <name evidence="3" type="ORF">WKI299_LOCUS9395</name>
    <name evidence="5" type="ORF">XDN619_LOCUS23309</name>
</gene>
<dbReference type="Proteomes" id="UP000663887">
    <property type="component" value="Unassembled WGS sequence"/>
</dbReference>
<organism evidence="8 11">
    <name type="scientific">Rotaria magnacalcarata</name>
    <dbReference type="NCBI Taxonomy" id="392030"/>
    <lineage>
        <taxon>Eukaryota</taxon>
        <taxon>Metazoa</taxon>
        <taxon>Spiralia</taxon>
        <taxon>Gnathifera</taxon>
        <taxon>Rotifera</taxon>
        <taxon>Eurotatoria</taxon>
        <taxon>Bdelloidea</taxon>
        <taxon>Philodinida</taxon>
        <taxon>Philodinidae</taxon>
        <taxon>Rotaria</taxon>
    </lineage>
</organism>
<keyword evidence="12" id="KW-1185">Reference proteome</keyword>
<evidence type="ECO:0000313" key="10">
    <source>
        <dbReference type="EMBL" id="CAF4091058.1"/>
    </source>
</evidence>
<accession>A0A819EPD3</accession>
<dbReference type="Proteomes" id="UP000663842">
    <property type="component" value="Unassembled WGS sequence"/>
</dbReference>
<dbReference type="Proteomes" id="UP000663856">
    <property type="component" value="Unassembled WGS sequence"/>
</dbReference>
<comment type="caution">
    <text evidence="8">The sequence shown here is derived from an EMBL/GenBank/DDBJ whole genome shotgun (WGS) entry which is preliminary data.</text>
</comment>
<dbReference type="EMBL" id="CAJOBH010005174">
    <property type="protein sequence ID" value="CAF4015781.1"/>
    <property type="molecule type" value="Genomic_DNA"/>
</dbReference>
<dbReference type="OrthoDB" id="10047501at2759"/>
<sequence>MYPREITSTPLWIRHKLPLSPQPPPNGDEKLRNQIRSQNVQSTDETIEYYVRQERARLDVKWCLDEFFYWNVSNPSLGQLVIANIFERVHIAYIIEIHPRNVKVALVDMLLNTVMIGLDDIYTAEDSPFYEQFLLNQHLLHSQHVLDYIANEKLKNELIGSNHDISFDTAVMEPITQYVDIE</sequence>
<dbReference type="EMBL" id="CAJOBF010000687">
    <property type="protein sequence ID" value="CAF3854333.1"/>
    <property type="molecule type" value="Genomic_DNA"/>
</dbReference>
<protein>
    <submittedName>
        <fullName evidence="8">Uncharacterized protein</fullName>
    </submittedName>
</protein>
<dbReference type="Proteomes" id="UP000663866">
    <property type="component" value="Unassembled WGS sequence"/>
</dbReference>
<evidence type="ECO:0000313" key="8">
    <source>
        <dbReference type="EMBL" id="CAF3854333.1"/>
    </source>
</evidence>
<evidence type="ECO:0000313" key="4">
    <source>
        <dbReference type="EMBL" id="CAF2069697.1"/>
    </source>
</evidence>
<dbReference type="EMBL" id="CAJNRF010003032">
    <property type="protein sequence ID" value="CAF2046746.1"/>
    <property type="molecule type" value="Genomic_DNA"/>
</dbReference>
<evidence type="ECO:0000313" key="6">
    <source>
        <dbReference type="EMBL" id="CAF3819814.1"/>
    </source>
</evidence>
<evidence type="ECO:0000313" key="5">
    <source>
        <dbReference type="EMBL" id="CAF2123850.1"/>
    </source>
</evidence>
<name>A0A819EPD3_9BILA</name>
<dbReference type="EMBL" id="CAJNOW010019090">
    <property type="protein sequence ID" value="CAF1670424.1"/>
    <property type="molecule type" value="Genomic_DNA"/>
</dbReference>